<dbReference type="PANTHER" id="PTHR30055">
    <property type="entry name" value="HTH-TYPE TRANSCRIPTIONAL REGULATOR RUTR"/>
    <property type="match status" value="1"/>
</dbReference>
<dbReference type="InterPro" id="IPR036271">
    <property type="entry name" value="Tet_transcr_reg_TetR-rel_C_sf"/>
</dbReference>
<dbReference type="Pfam" id="PF00440">
    <property type="entry name" value="TetR_N"/>
    <property type="match status" value="1"/>
</dbReference>
<dbReference type="GO" id="GO:0000976">
    <property type="term" value="F:transcription cis-regulatory region binding"/>
    <property type="evidence" value="ECO:0007669"/>
    <property type="project" value="TreeGrafter"/>
</dbReference>
<dbReference type="SUPFAM" id="SSF48498">
    <property type="entry name" value="Tetracyclin repressor-like, C-terminal domain"/>
    <property type="match status" value="1"/>
</dbReference>
<proteinExistence type="predicted"/>
<dbReference type="PROSITE" id="PS01081">
    <property type="entry name" value="HTH_TETR_1"/>
    <property type="match status" value="1"/>
</dbReference>
<organism evidence="4 5">
    <name type="scientific">Acinetobacter bouvetii</name>
    <dbReference type="NCBI Taxonomy" id="202951"/>
    <lineage>
        <taxon>Bacteria</taxon>
        <taxon>Pseudomonadati</taxon>
        <taxon>Pseudomonadota</taxon>
        <taxon>Gammaproteobacteria</taxon>
        <taxon>Moraxellales</taxon>
        <taxon>Moraxellaceae</taxon>
        <taxon>Acinetobacter</taxon>
    </lineage>
</organism>
<protein>
    <submittedName>
        <fullName evidence="4">HTH-type transcriptional repressor Bm3R1</fullName>
    </submittedName>
</protein>
<dbReference type="PRINTS" id="PR00455">
    <property type="entry name" value="HTHTETR"/>
</dbReference>
<keyword evidence="1 2" id="KW-0238">DNA-binding</keyword>
<accession>A0A811G5G7</accession>
<evidence type="ECO:0000259" key="3">
    <source>
        <dbReference type="PROSITE" id="PS50977"/>
    </source>
</evidence>
<dbReference type="PROSITE" id="PS50977">
    <property type="entry name" value="HTH_TETR_2"/>
    <property type="match status" value="1"/>
</dbReference>
<evidence type="ECO:0000256" key="2">
    <source>
        <dbReference type="PROSITE-ProRule" id="PRU00335"/>
    </source>
</evidence>
<dbReference type="SUPFAM" id="SSF46689">
    <property type="entry name" value="Homeodomain-like"/>
    <property type="match status" value="1"/>
</dbReference>
<reference evidence="4 5" key="1">
    <citation type="submission" date="2020-02" db="EMBL/GenBank/DDBJ databases">
        <authorList>
            <person name="Chaudhuri R."/>
        </authorList>
    </citation>
    <scope>NUCLEOTIDE SEQUENCE [LARGE SCALE GENOMIC DNA]</scope>
    <source>
        <strain evidence="4">SFB21</strain>
    </source>
</reference>
<feature type="domain" description="HTH tetR-type" evidence="3">
    <location>
        <begin position="16"/>
        <end position="76"/>
    </location>
</feature>
<dbReference type="EMBL" id="CADDTS010000004">
    <property type="protein sequence ID" value="CAB1207470.1"/>
    <property type="molecule type" value="Genomic_DNA"/>
</dbReference>
<dbReference type="Gene3D" id="1.10.357.10">
    <property type="entry name" value="Tetracycline Repressor, domain 2"/>
    <property type="match status" value="1"/>
</dbReference>
<gene>
    <name evidence="4" type="primary">bm3R1_1</name>
    <name evidence="4" type="ORF">SFB21_0148</name>
</gene>
<dbReference type="InterPro" id="IPR050109">
    <property type="entry name" value="HTH-type_TetR-like_transc_reg"/>
</dbReference>
<evidence type="ECO:0000256" key="1">
    <source>
        <dbReference type="ARBA" id="ARBA00023125"/>
    </source>
</evidence>
<evidence type="ECO:0000313" key="5">
    <source>
        <dbReference type="Proteomes" id="UP000489961"/>
    </source>
</evidence>
<evidence type="ECO:0000313" key="4">
    <source>
        <dbReference type="EMBL" id="CAB1207470.1"/>
    </source>
</evidence>
<dbReference type="InterPro" id="IPR009057">
    <property type="entry name" value="Homeodomain-like_sf"/>
</dbReference>
<dbReference type="InterPro" id="IPR023772">
    <property type="entry name" value="DNA-bd_HTH_TetR-type_CS"/>
</dbReference>
<name>A0A811G5G7_9GAMM</name>
<dbReference type="AlphaFoldDB" id="A0A811G5G7"/>
<dbReference type="Proteomes" id="UP000489961">
    <property type="component" value="Unassembled WGS sequence"/>
</dbReference>
<comment type="caution">
    <text evidence="4">The sequence shown here is derived from an EMBL/GenBank/DDBJ whole genome shotgun (WGS) entry which is preliminary data.</text>
</comment>
<feature type="DNA-binding region" description="H-T-H motif" evidence="2">
    <location>
        <begin position="39"/>
        <end position="58"/>
    </location>
</feature>
<dbReference type="GO" id="GO:0003700">
    <property type="term" value="F:DNA-binding transcription factor activity"/>
    <property type="evidence" value="ECO:0007669"/>
    <property type="project" value="TreeGrafter"/>
</dbReference>
<sequence>MSNRELLERIYNGRRAELKREILLAAMQCFLEQGIEATTIEMVRDRAEASVGAIYHHFKNKDGLVAALYLAALQDQYDGRMQVLQHAVSLQDGIQKILWAYIDWVERYPDFARFLYAANFNMRQGSFQAELNQQNIQRNKALQAWLAEQPEKQLLEHLPKELMLSLVMGATESYCRAWLSGKVKTLPSQYKVQLAAAAWQALNLNKSLMIAE</sequence>
<dbReference type="InterPro" id="IPR001647">
    <property type="entry name" value="HTH_TetR"/>
</dbReference>
<dbReference type="RefSeq" id="WP_174558167.1">
    <property type="nucleotide sequence ID" value="NZ_CADDTS010000004.1"/>
</dbReference>
<dbReference type="PANTHER" id="PTHR30055:SF187">
    <property type="entry name" value="TRANSCRIPTIONAL REGULATORY PROTEIN"/>
    <property type="match status" value="1"/>
</dbReference>